<dbReference type="PANTHER" id="PTHR37938">
    <property type="entry name" value="BLL0215 PROTEIN"/>
    <property type="match status" value="1"/>
</dbReference>
<feature type="transmembrane region" description="Helical" evidence="1">
    <location>
        <begin position="21"/>
        <end position="44"/>
    </location>
</feature>
<dbReference type="PANTHER" id="PTHR37938:SF1">
    <property type="entry name" value="BLL0215 PROTEIN"/>
    <property type="match status" value="1"/>
</dbReference>
<comment type="caution">
    <text evidence="3">The sequence shown here is derived from an EMBL/GenBank/DDBJ whole genome shotgun (WGS) entry which is preliminary data.</text>
</comment>
<sequence>MSDEWWFRDGDERVVWRGQPRLSAALGGVGAGVVVCALAIGAAVTVDPRIALGCAFGVGIAVWAVLRVRRTAYVLTTRALWLKRGVLGHTVRRVGLSKVQNTAYAQSATGSLFGYGTVTVDVAGGDDLRLRRVEDPRTLQEAIAERAGRSDGTVPGSTEQWQSVLGLLREIRTAVE</sequence>
<reference evidence="3 4" key="1">
    <citation type="submission" date="2020-08" db="EMBL/GenBank/DDBJ databases">
        <authorList>
            <person name="Seo M.-J."/>
        </authorList>
    </citation>
    <scope>NUCLEOTIDE SEQUENCE [LARGE SCALE GENOMIC DNA]</scope>
    <source>
        <strain evidence="3 4">MBLA0160</strain>
    </source>
</reference>
<proteinExistence type="predicted"/>
<feature type="domain" description="YdbS-like PH" evidence="2">
    <location>
        <begin position="68"/>
        <end position="143"/>
    </location>
</feature>
<dbReference type="AlphaFoldDB" id="A0A7J9SN66"/>
<organism evidence="3 4">
    <name type="scientific">Halobellus ruber</name>
    <dbReference type="NCBI Taxonomy" id="2761102"/>
    <lineage>
        <taxon>Archaea</taxon>
        <taxon>Methanobacteriati</taxon>
        <taxon>Methanobacteriota</taxon>
        <taxon>Stenosarchaea group</taxon>
        <taxon>Halobacteria</taxon>
        <taxon>Halobacteriales</taxon>
        <taxon>Haloferacaceae</taxon>
        <taxon>Halobellus</taxon>
    </lineage>
</organism>
<keyword evidence="1" id="KW-1133">Transmembrane helix</keyword>
<keyword evidence="1" id="KW-0472">Membrane</keyword>
<evidence type="ECO:0000313" key="3">
    <source>
        <dbReference type="EMBL" id="MBB6646581.1"/>
    </source>
</evidence>
<name>A0A7J9SN66_9EURY</name>
<keyword evidence="4" id="KW-1185">Reference proteome</keyword>
<feature type="transmembrane region" description="Helical" evidence="1">
    <location>
        <begin position="50"/>
        <end position="68"/>
    </location>
</feature>
<accession>A0A7J9SN66</accession>
<gene>
    <name evidence="3" type="ORF">H5V44_09820</name>
</gene>
<evidence type="ECO:0000313" key="4">
    <source>
        <dbReference type="Proteomes" id="UP000546257"/>
    </source>
</evidence>
<dbReference type="EMBL" id="JACKXD010000003">
    <property type="protein sequence ID" value="MBB6646581.1"/>
    <property type="molecule type" value="Genomic_DNA"/>
</dbReference>
<dbReference type="RefSeq" id="WP_185192947.1">
    <property type="nucleotide sequence ID" value="NZ_JACKXD010000003.1"/>
</dbReference>
<dbReference type="Pfam" id="PF03703">
    <property type="entry name" value="bPH_2"/>
    <property type="match status" value="1"/>
</dbReference>
<dbReference type="Proteomes" id="UP000546257">
    <property type="component" value="Unassembled WGS sequence"/>
</dbReference>
<evidence type="ECO:0000256" key="1">
    <source>
        <dbReference type="SAM" id="Phobius"/>
    </source>
</evidence>
<dbReference type="InterPro" id="IPR005182">
    <property type="entry name" value="YdbS-like_PH"/>
</dbReference>
<protein>
    <submittedName>
        <fullName evidence="3">PH domain-containing protein</fullName>
    </submittedName>
</protein>
<evidence type="ECO:0000259" key="2">
    <source>
        <dbReference type="Pfam" id="PF03703"/>
    </source>
</evidence>
<keyword evidence="1" id="KW-0812">Transmembrane</keyword>